<evidence type="ECO:0000313" key="10">
    <source>
        <dbReference type="Proteomes" id="UP000239209"/>
    </source>
</evidence>
<dbReference type="CDD" id="cd06225">
    <property type="entry name" value="HAMP"/>
    <property type="match status" value="1"/>
</dbReference>
<evidence type="ECO:0000256" key="3">
    <source>
        <dbReference type="ARBA" id="ARBA00023224"/>
    </source>
</evidence>
<comment type="caution">
    <text evidence="9">The sequence shown here is derived from an EMBL/GenBank/DDBJ whole genome shotgun (WGS) entry which is preliminary data.</text>
</comment>
<evidence type="ECO:0000259" key="8">
    <source>
        <dbReference type="PROSITE" id="PS50885"/>
    </source>
</evidence>
<dbReference type="PROSITE" id="PS50111">
    <property type="entry name" value="CHEMOTAXIS_TRANSDUC_2"/>
    <property type="match status" value="1"/>
</dbReference>
<protein>
    <submittedName>
        <fullName evidence="9">Methyl-accepting chemotaxis protein</fullName>
    </submittedName>
</protein>
<dbReference type="InterPro" id="IPR003660">
    <property type="entry name" value="HAMP_dom"/>
</dbReference>
<keyword evidence="6" id="KW-0472">Membrane</keyword>
<accession>A0A2T0SHR7</accession>
<keyword evidence="10" id="KW-1185">Reference proteome</keyword>
<dbReference type="Gene3D" id="1.10.287.950">
    <property type="entry name" value="Methyl-accepting chemotaxis protein"/>
    <property type="match status" value="1"/>
</dbReference>
<dbReference type="GO" id="GO:0007165">
    <property type="term" value="P:signal transduction"/>
    <property type="evidence" value="ECO:0007669"/>
    <property type="project" value="UniProtKB-KW"/>
</dbReference>
<evidence type="ECO:0000313" key="9">
    <source>
        <dbReference type="EMBL" id="PRY32903.1"/>
    </source>
</evidence>
<evidence type="ECO:0000256" key="6">
    <source>
        <dbReference type="SAM" id="Phobius"/>
    </source>
</evidence>
<feature type="domain" description="HAMP" evidence="8">
    <location>
        <begin position="218"/>
        <end position="272"/>
    </location>
</feature>
<dbReference type="SMART" id="SM00283">
    <property type="entry name" value="MA"/>
    <property type="match status" value="1"/>
</dbReference>
<dbReference type="PANTHER" id="PTHR32089">
    <property type="entry name" value="METHYL-ACCEPTING CHEMOTAXIS PROTEIN MCPB"/>
    <property type="match status" value="1"/>
</dbReference>
<dbReference type="PANTHER" id="PTHR32089:SF112">
    <property type="entry name" value="LYSOZYME-LIKE PROTEIN-RELATED"/>
    <property type="match status" value="1"/>
</dbReference>
<evidence type="ECO:0000256" key="1">
    <source>
        <dbReference type="ARBA" id="ARBA00022692"/>
    </source>
</evidence>
<dbReference type="PROSITE" id="PS50885">
    <property type="entry name" value="HAMP"/>
    <property type="match status" value="1"/>
</dbReference>
<comment type="similarity">
    <text evidence="4">Belongs to the methyl-accepting chemotaxis (MCP) protein family.</text>
</comment>
<feature type="transmembrane region" description="Helical" evidence="6">
    <location>
        <begin position="198"/>
        <end position="216"/>
    </location>
</feature>
<sequence>MRRWRIATRVVLLAGLGVVVAAVLVVIAATGFQAQHRASEDAREAMRLTGQVMEAKFRTADVAGWQTGYAFDFNRGVAGALSDTEGQRKQFLDSAAALRAGYAGIGNETLTPGERALLEQATRSFATFLEIDQRIVAAYRSGTPASVKAGNELASGESLDAFGKAATAASDLAATVSDRGMDTAASAAASARTGQRTVIVAGIAGLLLSILVAWVVSRSVSGPLRALQLRLVDIAEGEGDLRVRLAETGRDELTAVSRSFNRFVAGIADAMRSVDERSHLLADKSQQLTAVSGDLSASADETSRRAADASSAAEQISASVHTVAAGAEEMGASIGEIARSAGEAARVAADAAGISAAVTGTVGKLGDSSHQIGEIAKVISTIAEQTNLLALNATIEAARAGEQGKGFAVVAGEVKELASETARATSDIDARIGAIQADTAEAVQAIGRISEVIDRINTLQTTIASAIEEQTATTGEMSRNIGDVATGSTGISADVTAVAATAETTNAEVAAIRGAADDLAQVSQDLQSLVGRFRF</sequence>
<organism evidence="9 10">
    <name type="scientific">Pseudosporangium ferrugineum</name>
    <dbReference type="NCBI Taxonomy" id="439699"/>
    <lineage>
        <taxon>Bacteria</taxon>
        <taxon>Bacillati</taxon>
        <taxon>Actinomycetota</taxon>
        <taxon>Actinomycetes</taxon>
        <taxon>Micromonosporales</taxon>
        <taxon>Micromonosporaceae</taxon>
        <taxon>Pseudosporangium</taxon>
    </lineage>
</organism>
<dbReference type="Pfam" id="PF00015">
    <property type="entry name" value="MCPsignal"/>
    <property type="match status" value="1"/>
</dbReference>
<evidence type="ECO:0000256" key="5">
    <source>
        <dbReference type="PROSITE-ProRule" id="PRU00284"/>
    </source>
</evidence>
<keyword evidence="3 5" id="KW-0807">Transducer</keyword>
<keyword evidence="2 6" id="KW-1133">Transmembrane helix</keyword>
<feature type="domain" description="Methyl-accepting transducer" evidence="7">
    <location>
        <begin position="284"/>
        <end position="513"/>
    </location>
</feature>
<dbReference type="GO" id="GO:0016020">
    <property type="term" value="C:membrane"/>
    <property type="evidence" value="ECO:0007669"/>
    <property type="project" value="InterPro"/>
</dbReference>
<dbReference type="EMBL" id="PVZG01000001">
    <property type="protein sequence ID" value="PRY32903.1"/>
    <property type="molecule type" value="Genomic_DNA"/>
</dbReference>
<name>A0A2T0SHR7_9ACTN</name>
<proteinExistence type="inferred from homology"/>
<evidence type="ECO:0000256" key="4">
    <source>
        <dbReference type="ARBA" id="ARBA00029447"/>
    </source>
</evidence>
<dbReference type="AlphaFoldDB" id="A0A2T0SHR7"/>
<gene>
    <name evidence="9" type="ORF">CLV70_10162</name>
</gene>
<dbReference type="SUPFAM" id="SSF58104">
    <property type="entry name" value="Methyl-accepting chemotaxis protein (MCP) signaling domain"/>
    <property type="match status" value="1"/>
</dbReference>
<dbReference type="Pfam" id="PF00672">
    <property type="entry name" value="HAMP"/>
    <property type="match status" value="1"/>
</dbReference>
<evidence type="ECO:0000259" key="7">
    <source>
        <dbReference type="PROSITE" id="PS50111"/>
    </source>
</evidence>
<dbReference type="InterPro" id="IPR004089">
    <property type="entry name" value="MCPsignal_dom"/>
</dbReference>
<keyword evidence="1 6" id="KW-0812">Transmembrane</keyword>
<dbReference type="SMART" id="SM00304">
    <property type="entry name" value="HAMP"/>
    <property type="match status" value="1"/>
</dbReference>
<reference evidence="9 10" key="1">
    <citation type="submission" date="2018-03" db="EMBL/GenBank/DDBJ databases">
        <title>Genomic Encyclopedia of Archaeal and Bacterial Type Strains, Phase II (KMG-II): from individual species to whole genera.</title>
        <authorList>
            <person name="Goeker M."/>
        </authorList>
    </citation>
    <scope>NUCLEOTIDE SEQUENCE [LARGE SCALE GENOMIC DNA]</scope>
    <source>
        <strain evidence="9 10">DSM 45348</strain>
    </source>
</reference>
<dbReference type="Proteomes" id="UP000239209">
    <property type="component" value="Unassembled WGS sequence"/>
</dbReference>
<evidence type="ECO:0000256" key="2">
    <source>
        <dbReference type="ARBA" id="ARBA00022989"/>
    </source>
</evidence>